<dbReference type="Pfam" id="PF01553">
    <property type="entry name" value="Acyltransferase"/>
    <property type="match status" value="1"/>
</dbReference>
<dbReference type="PANTHER" id="PTHR30068:SF3">
    <property type="entry name" value="PHOSPHOLIPID_GLYCEROL ACYLTRANSFERASE DOMAIN-CONTAINING PROTEIN"/>
    <property type="match status" value="1"/>
</dbReference>
<dbReference type="Proteomes" id="UP000626370">
    <property type="component" value="Unassembled WGS sequence"/>
</dbReference>
<name>A0ABQ3IAN6_9GAMM</name>
<gene>
    <name evidence="2" type="ORF">GCM10011501_00430</name>
</gene>
<proteinExistence type="predicted"/>
<comment type="caution">
    <text evidence="2">The sequence shown here is derived from an EMBL/GenBank/DDBJ whole genome shotgun (WGS) entry which is preliminary data.</text>
</comment>
<dbReference type="PANTHER" id="PTHR30068">
    <property type="entry name" value="URONATE ISOMERASE"/>
    <property type="match status" value="1"/>
</dbReference>
<sequence length="373" mass="42704">MFEDIRPYRDNEVVDVLKKLANEPELINAIATFLVPKLTKRFPSLTRKIVQWSLKKKIKNWRTIDDIQLHVAKYLHKLVENSTKGFSYDGVDNLDFNKPILFISNHRDIVLDVALINWALFKCNAKTVEAAVGDNLLHKTWVADLMRINKSFIVKRSEKTKREMLTASKTLSAYIHHSLTDNQQNIWIAQREGRAKDGMDKTNAALISMLLLNKDKAMPISDYLAELNIVPVSISYEFDPCDHDKAIELAQKETNGDYKKTADEDLKSITQGIVGQKGRIHIAFGDPIIGDFTDSKAIAAEIDRQIINNYKLYESNQSAYQVLHNEIPENELIPQLLERVKDLSEVQKRWLLTMYANPVFAKKSLTANDIDHV</sequence>
<evidence type="ECO:0000313" key="3">
    <source>
        <dbReference type="Proteomes" id="UP000626370"/>
    </source>
</evidence>
<dbReference type="GO" id="GO:0016746">
    <property type="term" value="F:acyltransferase activity"/>
    <property type="evidence" value="ECO:0007669"/>
    <property type="project" value="UniProtKB-KW"/>
</dbReference>
<dbReference type="EMBL" id="BNAH01000001">
    <property type="protein sequence ID" value="GHE76957.1"/>
    <property type="molecule type" value="Genomic_DNA"/>
</dbReference>
<organism evidence="2 3">
    <name type="scientific">Thalassotalea profundi</name>
    <dbReference type="NCBI Taxonomy" id="2036687"/>
    <lineage>
        <taxon>Bacteria</taxon>
        <taxon>Pseudomonadati</taxon>
        <taxon>Pseudomonadota</taxon>
        <taxon>Gammaproteobacteria</taxon>
        <taxon>Alteromonadales</taxon>
        <taxon>Colwelliaceae</taxon>
        <taxon>Thalassotalea</taxon>
    </lineage>
</organism>
<evidence type="ECO:0000313" key="2">
    <source>
        <dbReference type="EMBL" id="GHE76957.1"/>
    </source>
</evidence>
<evidence type="ECO:0000259" key="1">
    <source>
        <dbReference type="Pfam" id="PF01553"/>
    </source>
</evidence>
<dbReference type="RefSeq" id="WP_189376085.1">
    <property type="nucleotide sequence ID" value="NZ_BNAH01000001.1"/>
</dbReference>
<reference evidence="3" key="1">
    <citation type="journal article" date="2019" name="Int. J. Syst. Evol. Microbiol.">
        <title>The Global Catalogue of Microorganisms (GCM) 10K type strain sequencing project: providing services to taxonomists for standard genome sequencing and annotation.</title>
        <authorList>
            <consortium name="The Broad Institute Genomics Platform"/>
            <consortium name="The Broad Institute Genome Sequencing Center for Infectious Disease"/>
            <person name="Wu L."/>
            <person name="Ma J."/>
        </authorList>
    </citation>
    <scope>NUCLEOTIDE SEQUENCE [LARGE SCALE GENOMIC DNA]</scope>
    <source>
        <strain evidence="3">CGMCC 1.15922</strain>
    </source>
</reference>
<dbReference type="SUPFAM" id="SSF69593">
    <property type="entry name" value="Glycerol-3-phosphate (1)-acyltransferase"/>
    <property type="match status" value="1"/>
</dbReference>
<dbReference type="InterPro" id="IPR002123">
    <property type="entry name" value="Plipid/glycerol_acylTrfase"/>
</dbReference>
<keyword evidence="3" id="KW-1185">Reference proteome</keyword>
<keyword evidence="2" id="KW-0808">Transferase</keyword>
<feature type="domain" description="Phospholipid/glycerol acyltransferase" evidence="1">
    <location>
        <begin position="89"/>
        <end position="189"/>
    </location>
</feature>
<protein>
    <submittedName>
        <fullName evidence="2">Acyltransferase</fullName>
    </submittedName>
</protein>
<keyword evidence="2" id="KW-0012">Acyltransferase</keyword>
<accession>A0ABQ3IAN6</accession>